<gene>
    <name evidence="1" type="ORF">Tci_852139</name>
</gene>
<dbReference type="EMBL" id="BKCJ011073887">
    <property type="protein sequence ID" value="GFC80169.1"/>
    <property type="molecule type" value="Genomic_DNA"/>
</dbReference>
<proteinExistence type="predicted"/>
<evidence type="ECO:0000313" key="1">
    <source>
        <dbReference type="EMBL" id="GFC80169.1"/>
    </source>
</evidence>
<protein>
    <submittedName>
        <fullName evidence="1">Uncharacterized protein</fullName>
    </submittedName>
</protein>
<feature type="non-terminal residue" evidence="1">
    <location>
        <position position="1"/>
    </location>
</feature>
<reference evidence="1" key="1">
    <citation type="journal article" date="2019" name="Sci. Rep.">
        <title>Draft genome of Tanacetum cinerariifolium, the natural source of mosquito coil.</title>
        <authorList>
            <person name="Yamashiro T."/>
            <person name="Shiraishi A."/>
            <person name="Satake H."/>
            <person name="Nakayama K."/>
        </authorList>
    </citation>
    <scope>NUCLEOTIDE SEQUENCE</scope>
</reference>
<comment type="caution">
    <text evidence="1">The sequence shown here is derived from an EMBL/GenBank/DDBJ whole genome shotgun (WGS) entry which is preliminary data.</text>
</comment>
<accession>A0A699QY93</accession>
<organism evidence="1">
    <name type="scientific">Tanacetum cinerariifolium</name>
    <name type="common">Dalmatian daisy</name>
    <name type="synonym">Chrysanthemum cinerariifolium</name>
    <dbReference type="NCBI Taxonomy" id="118510"/>
    <lineage>
        <taxon>Eukaryota</taxon>
        <taxon>Viridiplantae</taxon>
        <taxon>Streptophyta</taxon>
        <taxon>Embryophyta</taxon>
        <taxon>Tracheophyta</taxon>
        <taxon>Spermatophyta</taxon>
        <taxon>Magnoliopsida</taxon>
        <taxon>eudicotyledons</taxon>
        <taxon>Gunneridae</taxon>
        <taxon>Pentapetalae</taxon>
        <taxon>asterids</taxon>
        <taxon>campanulids</taxon>
        <taxon>Asterales</taxon>
        <taxon>Asteraceae</taxon>
        <taxon>Asteroideae</taxon>
        <taxon>Anthemideae</taxon>
        <taxon>Anthemidinae</taxon>
        <taxon>Tanacetum</taxon>
    </lineage>
</organism>
<dbReference type="AlphaFoldDB" id="A0A699QY93"/>
<name>A0A699QY93_TANCI</name>
<sequence>VEEPKVLKSRKAHIAIDEEVARRIEAEWNADMKDKIDWNEVVEQV</sequence>